<gene>
    <name evidence="1" type="ORF">HXN26_05965</name>
</gene>
<comment type="caution">
    <text evidence="1">The sequence shown here is derived from an EMBL/GenBank/DDBJ whole genome shotgun (WGS) entry which is preliminary data.</text>
</comment>
<dbReference type="Proteomes" id="UP000771736">
    <property type="component" value="Unassembled WGS sequence"/>
</dbReference>
<protein>
    <submittedName>
        <fullName evidence="1">Uncharacterized protein</fullName>
    </submittedName>
</protein>
<dbReference type="AlphaFoldDB" id="A0A930MZM9"/>
<organism evidence="1 2">
    <name type="scientific">Prevotella aurantiaca</name>
    <dbReference type="NCBI Taxonomy" id="596085"/>
    <lineage>
        <taxon>Bacteria</taxon>
        <taxon>Pseudomonadati</taxon>
        <taxon>Bacteroidota</taxon>
        <taxon>Bacteroidia</taxon>
        <taxon>Bacteroidales</taxon>
        <taxon>Prevotellaceae</taxon>
        <taxon>Prevotella</taxon>
    </lineage>
</organism>
<dbReference type="EMBL" id="JABZSJ010000026">
    <property type="protein sequence ID" value="MBF1384383.1"/>
    <property type="molecule type" value="Genomic_DNA"/>
</dbReference>
<accession>A0A930MZM9</accession>
<evidence type="ECO:0000313" key="2">
    <source>
        <dbReference type="Proteomes" id="UP000771736"/>
    </source>
</evidence>
<dbReference type="RefSeq" id="WP_273159564.1">
    <property type="nucleotide sequence ID" value="NZ_JABZSJ010000026.1"/>
</dbReference>
<proteinExistence type="predicted"/>
<name>A0A930MZM9_9BACT</name>
<evidence type="ECO:0000313" key="1">
    <source>
        <dbReference type="EMBL" id="MBF1384383.1"/>
    </source>
</evidence>
<reference evidence="1" key="1">
    <citation type="submission" date="2020-04" db="EMBL/GenBank/DDBJ databases">
        <title>Deep metagenomics examines the oral microbiome during advanced dental caries in children, revealing novel taxa and co-occurrences with host molecules.</title>
        <authorList>
            <person name="Baker J.L."/>
            <person name="Morton J.T."/>
            <person name="Dinis M."/>
            <person name="Alvarez R."/>
            <person name="Tran N.C."/>
            <person name="Knight R."/>
            <person name="Edlund A."/>
        </authorList>
    </citation>
    <scope>NUCLEOTIDE SEQUENCE</scope>
    <source>
        <strain evidence="1">JCVI_44_bin.5</strain>
    </source>
</reference>
<sequence length="228" mass="26714">MKTKKLNESQKTFKGVDKLKAQNIGKKILNNEKELNLAVNKLKQIDDIFPVGSVEDLKTISEDWLNDYMGKMAISIKQDKRFPSQMRNEMLERWDKVFDEALPLCRQVYMIAQWDKVPLHYSEGRFYYDVDKLLAFINKEAETTLSGEVAEYYKLLIELARKLEMISAWEDEHGYYPFVKNGANVSTREGYRHISFVDIAKENGKFNFSLDEFVFNLNNGILGKREDR</sequence>